<reference evidence="1" key="1">
    <citation type="submission" date="2014-11" db="EMBL/GenBank/DDBJ databases">
        <authorList>
            <person name="Amaro Gonzalez C."/>
        </authorList>
    </citation>
    <scope>NUCLEOTIDE SEQUENCE</scope>
</reference>
<name>A0A0E9WYX6_ANGAN</name>
<organism evidence="1">
    <name type="scientific">Anguilla anguilla</name>
    <name type="common">European freshwater eel</name>
    <name type="synonym">Muraena anguilla</name>
    <dbReference type="NCBI Taxonomy" id="7936"/>
    <lineage>
        <taxon>Eukaryota</taxon>
        <taxon>Metazoa</taxon>
        <taxon>Chordata</taxon>
        <taxon>Craniata</taxon>
        <taxon>Vertebrata</taxon>
        <taxon>Euteleostomi</taxon>
        <taxon>Actinopterygii</taxon>
        <taxon>Neopterygii</taxon>
        <taxon>Teleostei</taxon>
        <taxon>Anguilliformes</taxon>
        <taxon>Anguillidae</taxon>
        <taxon>Anguilla</taxon>
    </lineage>
</organism>
<sequence length="61" mass="7207">MIFSEYYFEKAARVSRFGKIPSKSQCGLLSNYIQQTTHPSQLCKLYHFGEFCQIWPPWTLT</sequence>
<reference evidence="1" key="2">
    <citation type="journal article" date="2015" name="Fish Shellfish Immunol.">
        <title>Early steps in the European eel (Anguilla anguilla)-Vibrio vulnificus interaction in the gills: Role of the RtxA13 toxin.</title>
        <authorList>
            <person name="Callol A."/>
            <person name="Pajuelo D."/>
            <person name="Ebbesson L."/>
            <person name="Teles M."/>
            <person name="MacKenzie S."/>
            <person name="Amaro C."/>
        </authorList>
    </citation>
    <scope>NUCLEOTIDE SEQUENCE</scope>
</reference>
<proteinExistence type="predicted"/>
<evidence type="ECO:0000313" key="1">
    <source>
        <dbReference type="EMBL" id="JAH94653.1"/>
    </source>
</evidence>
<dbReference type="AlphaFoldDB" id="A0A0E9WYX6"/>
<dbReference type="EMBL" id="GBXM01013924">
    <property type="protein sequence ID" value="JAH94653.1"/>
    <property type="molecule type" value="Transcribed_RNA"/>
</dbReference>
<protein>
    <submittedName>
        <fullName evidence="1">Uncharacterized protein</fullName>
    </submittedName>
</protein>
<accession>A0A0E9WYX6</accession>